<dbReference type="InterPro" id="IPR055294">
    <property type="entry name" value="FBL60-like"/>
</dbReference>
<accession>A0A830BFB8</accession>
<keyword evidence="2" id="KW-1185">Reference proteome</keyword>
<evidence type="ECO:0000313" key="1">
    <source>
        <dbReference type="EMBL" id="GFP80731.1"/>
    </source>
</evidence>
<name>A0A830BFB8_9LAMI</name>
<protein>
    <submittedName>
        <fullName evidence="1">F-box protein at3g03040</fullName>
    </submittedName>
</protein>
<organism evidence="1 2">
    <name type="scientific">Phtheirospermum japonicum</name>
    <dbReference type="NCBI Taxonomy" id="374723"/>
    <lineage>
        <taxon>Eukaryota</taxon>
        <taxon>Viridiplantae</taxon>
        <taxon>Streptophyta</taxon>
        <taxon>Embryophyta</taxon>
        <taxon>Tracheophyta</taxon>
        <taxon>Spermatophyta</taxon>
        <taxon>Magnoliopsida</taxon>
        <taxon>eudicotyledons</taxon>
        <taxon>Gunneridae</taxon>
        <taxon>Pentapetalae</taxon>
        <taxon>asterids</taxon>
        <taxon>lamiids</taxon>
        <taxon>Lamiales</taxon>
        <taxon>Orobanchaceae</taxon>
        <taxon>Orobanchaceae incertae sedis</taxon>
        <taxon>Phtheirospermum</taxon>
    </lineage>
</organism>
<reference evidence="1" key="1">
    <citation type="submission" date="2020-07" db="EMBL/GenBank/DDBJ databases">
        <title>Ethylene signaling mediates host invasion by parasitic plants.</title>
        <authorList>
            <person name="Yoshida S."/>
        </authorList>
    </citation>
    <scope>NUCLEOTIDE SEQUENCE</scope>
    <source>
        <strain evidence="1">Okayama</strain>
    </source>
</reference>
<dbReference type="SUPFAM" id="SSF81383">
    <property type="entry name" value="F-box domain"/>
    <property type="match status" value="1"/>
</dbReference>
<gene>
    <name evidence="1" type="ORF">PHJA_000216400</name>
</gene>
<dbReference type="Proteomes" id="UP000653305">
    <property type="component" value="Unassembled WGS sequence"/>
</dbReference>
<proteinExistence type="predicted"/>
<dbReference type="PANTHER" id="PTHR31293:SF16">
    <property type="entry name" value="RNI-LIKE SUPERFAMILY PROTEIN"/>
    <property type="match status" value="1"/>
</dbReference>
<dbReference type="OrthoDB" id="1751320at2759"/>
<dbReference type="PANTHER" id="PTHR31293">
    <property type="entry name" value="RNI-LIKE SUPERFAMILY PROTEIN"/>
    <property type="match status" value="1"/>
</dbReference>
<dbReference type="InterPro" id="IPR036047">
    <property type="entry name" value="F-box-like_dom_sf"/>
</dbReference>
<comment type="caution">
    <text evidence="1">The sequence shown here is derived from an EMBL/GenBank/DDBJ whole genome shotgun (WGS) entry which is preliminary data.</text>
</comment>
<evidence type="ECO:0000313" key="2">
    <source>
        <dbReference type="Proteomes" id="UP000653305"/>
    </source>
</evidence>
<dbReference type="EMBL" id="BMAC01000023">
    <property type="protein sequence ID" value="GFP80731.1"/>
    <property type="molecule type" value="Genomic_DNA"/>
</dbReference>
<dbReference type="AlphaFoldDB" id="A0A830BFB8"/>
<sequence>MGGEFELPEPIIQRIQFFLTGKEAARTTILSKSWLSAWLTRPNLDFDETNFKRPWWAQKSDDFVEFTNTTIRRYEESSIRIESFKLCLKTDYGPRVDHANEMILRALKTGATHLSFQLGRKFVLPQEVFVIESDLISPGRLVINCLATSRRGQCQVALLAT</sequence>